<accession>A0A2N1JFI2</accession>
<evidence type="ECO:0000256" key="1">
    <source>
        <dbReference type="SAM" id="MobiDB-lite"/>
    </source>
</evidence>
<feature type="region of interest" description="Disordered" evidence="1">
    <location>
        <begin position="400"/>
        <end position="453"/>
    </location>
</feature>
<dbReference type="EMBL" id="KZ454988">
    <property type="protein sequence ID" value="PKI85303.1"/>
    <property type="molecule type" value="Genomic_DNA"/>
</dbReference>
<keyword evidence="2" id="KW-0472">Membrane</keyword>
<dbReference type="Proteomes" id="UP000232875">
    <property type="component" value="Unassembled WGS sequence"/>
</dbReference>
<feature type="region of interest" description="Disordered" evidence="1">
    <location>
        <begin position="473"/>
        <end position="569"/>
    </location>
</feature>
<keyword evidence="2" id="KW-1133">Transmembrane helix</keyword>
<feature type="compositionally biased region" description="Polar residues" evidence="1">
    <location>
        <begin position="533"/>
        <end position="545"/>
    </location>
</feature>
<feature type="compositionally biased region" description="Polar residues" evidence="1">
    <location>
        <begin position="486"/>
        <end position="501"/>
    </location>
</feature>
<gene>
    <name evidence="3" type="ORF">MVES_000956</name>
</gene>
<proteinExistence type="predicted"/>
<keyword evidence="4" id="KW-1185">Reference proteome</keyword>
<reference evidence="3 4" key="1">
    <citation type="submission" date="2017-10" db="EMBL/GenBank/DDBJ databases">
        <title>A novel species of cold-tolerant Malassezia isolated from bats.</title>
        <authorList>
            <person name="Lorch J.M."/>
            <person name="Palmer J.M."/>
            <person name="Vanderwolf K.J."/>
            <person name="Schmidt K.Z."/>
            <person name="Verant M.L."/>
            <person name="Weller T.J."/>
            <person name="Blehert D.S."/>
        </authorList>
    </citation>
    <scope>NUCLEOTIDE SEQUENCE [LARGE SCALE GENOMIC DNA]</scope>
    <source>
        <strain evidence="3 4">NWHC:44797-103</strain>
    </source>
</reference>
<protein>
    <submittedName>
        <fullName evidence="3">Uncharacterized protein</fullName>
    </submittedName>
</protein>
<evidence type="ECO:0000313" key="3">
    <source>
        <dbReference type="EMBL" id="PKI85303.1"/>
    </source>
</evidence>
<dbReference type="OrthoDB" id="3981028at2759"/>
<name>A0A2N1JFI2_9BASI</name>
<evidence type="ECO:0000313" key="4">
    <source>
        <dbReference type="Proteomes" id="UP000232875"/>
    </source>
</evidence>
<sequence>MAAFPRDDVPALNRRCTEATRAFLSRDYAYSLCAIQQGIMDVEADMKLTGVAVDPHLLERLLVLRHTVIATVYTNSVLHARTLQALKKNDDGATITQTNAQAQPAEQMRALLQLDASALYVSLWYTMLLLYSFPDCSLPDPQPTNMEPSEETMPFILRVPEVALTSAILTALRLDMYARTGPAYTRVEHDTARLSLNARQTCEWYFAALFASQGQVPHASGTYERIMRIYVLQILGAQLDDWEYAKECVGYANLLDSEKKSLLIEIEAAQENAAVLKGVKWSYAVAFVASVTAILAIMLVLAIICKFANPPRAPAQHFAFATSGSLRNGADENRRLSRAQRRGSTIGLLDQIQPVPVATQYEPRKLPMPPLQPGEKRASRLLPAPPVQQSVGMVPHEIPSYASASSSRPPRILPQPPITDMLSPFRDEGMSPFDSNEALATSHPSRNARGYVPLPDPAAYRNVHSENAYEGYPAQEGSDAYYTDSGPKQQLKGNPSQSSQHSRVESIGAGDYRRHSRKYKGRMSTAERVNVLRATNTDYDNTSESKSNKPPRELPYPPMSNRESEELYTTESAQYPVRDEHQYWGDYDNRRWMQSTNNTGKIYRYNPI</sequence>
<feature type="compositionally biased region" description="Low complexity" evidence="1">
    <location>
        <begin position="400"/>
        <end position="410"/>
    </location>
</feature>
<feature type="transmembrane region" description="Helical" evidence="2">
    <location>
        <begin position="281"/>
        <end position="304"/>
    </location>
</feature>
<keyword evidence="2" id="KW-0812">Transmembrane</keyword>
<evidence type="ECO:0000256" key="2">
    <source>
        <dbReference type="SAM" id="Phobius"/>
    </source>
</evidence>
<organism evidence="3 4">
    <name type="scientific">Malassezia vespertilionis</name>
    <dbReference type="NCBI Taxonomy" id="2020962"/>
    <lineage>
        <taxon>Eukaryota</taxon>
        <taxon>Fungi</taxon>
        <taxon>Dikarya</taxon>
        <taxon>Basidiomycota</taxon>
        <taxon>Ustilaginomycotina</taxon>
        <taxon>Malasseziomycetes</taxon>
        <taxon>Malasseziales</taxon>
        <taxon>Malasseziaceae</taxon>
        <taxon>Malassezia</taxon>
    </lineage>
</organism>
<dbReference type="STRING" id="2020962.A0A2N1JFI2"/>
<dbReference type="AlphaFoldDB" id="A0A2N1JFI2"/>